<organism evidence="1">
    <name type="scientific">marine sediment metagenome</name>
    <dbReference type="NCBI Taxonomy" id="412755"/>
    <lineage>
        <taxon>unclassified sequences</taxon>
        <taxon>metagenomes</taxon>
        <taxon>ecological metagenomes</taxon>
    </lineage>
</organism>
<comment type="caution">
    <text evidence="1">The sequence shown here is derived from an EMBL/GenBank/DDBJ whole genome shotgun (WGS) entry which is preliminary data.</text>
</comment>
<name>X0XHW4_9ZZZZ</name>
<gene>
    <name evidence="1" type="ORF">S01H1_67145</name>
</gene>
<dbReference type="AlphaFoldDB" id="X0XHW4"/>
<feature type="non-terminal residue" evidence="1">
    <location>
        <position position="1"/>
    </location>
</feature>
<accession>X0XHW4</accession>
<evidence type="ECO:0000313" key="1">
    <source>
        <dbReference type="EMBL" id="GAG36258.1"/>
    </source>
</evidence>
<proteinExistence type="predicted"/>
<sequence length="29" mass="3215">SHKQAFQASYSVFDNVLILVLLVTSDGDF</sequence>
<dbReference type="EMBL" id="BARS01044447">
    <property type="protein sequence ID" value="GAG36258.1"/>
    <property type="molecule type" value="Genomic_DNA"/>
</dbReference>
<reference evidence="1" key="1">
    <citation type="journal article" date="2014" name="Front. Microbiol.">
        <title>High frequency of phylogenetically diverse reductive dehalogenase-homologous genes in deep subseafloor sedimentary metagenomes.</title>
        <authorList>
            <person name="Kawai M."/>
            <person name="Futagami T."/>
            <person name="Toyoda A."/>
            <person name="Takaki Y."/>
            <person name="Nishi S."/>
            <person name="Hori S."/>
            <person name="Arai W."/>
            <person name="Tsubouchi T."/>
            <person name="Morono Y."/>
            <person name="Uchiyama I."/>
            <person name="Ito T."/>
            <person name="Fujiyama A."/>
            <person name="Inagaki F."/>
            <person name="Takami H."/>
        </authorList>
    </citation>
    <scope>NUCLEOTIDE SEQUENCE</scope>
    <source>
        <strain evidence="1">Expedition CK06-06</strain>
    </source>
</reference>
<protein>
    <submittedName>
        <fullName evidence="1">Uncharacterized protein</fullName>
    </submittedName>
</protein>